<feature type="compositionally biased region" description="Basic and acidic residues" evidence="9">
    <location>
        <begin position="314"/>
        <end position="324"/>
    </location>
</feature>
<feature type="compositionally biased region" description="Basic and acidic residues" evidence="9">
    <location>
        <begin position="119"/>
        <end position="129"/>
    </location>
</feature>
<evidence type="ECO:0000256" key="6">
    <source>
        <dbReference type="ARBA" id="ARBA00022807"/>
    </source>
</evidence>
<feature type="region of interest" description="Disordered" evidence="9">
    <location>
        <begin position="94"/>
        <end position="397"/>
    </location>
</feature>
<feature type="compositionally biased region" description="Basic and acidic residues" evidence="9">
    <location>
        <begin position="193"/>
        <end position="214"/>
    </location>
</feature>
<feature type="compositionally biased region" description="Polar residues" evidence="9">
    <location>
        <begin position="271"/>
        <end position="285"/>
    </location>
</feature>
<evidence type="ECO:0000256" key="7">
    <source>
        <dbReference type="ARBA" id="ARBA00037630"/>
    </source>
</evidence>
<feature type="compositionally biased region" description="Basic and acidic residues" evidence="9">
    <location>
        <begin position="332"/>
        <end position="345"/>
    </location>
</feature>
<keyword evidence="12" id="KW-1185">Reference proteome</keyword>
<dbReference type="SMART" id="SM01174">
    <property type="entry name" value="DUF4205"/>
    <property type="match status" value="1"/>
</dbReference>
<keyword evidence="3 8" id="KW-0645">Protease</keyword>
<dbReference type="GO" id="GO:1990380">
    <property type="term" value="F:K48-linked deubiquitinase activity"/>
    <property type="evidence" value="ECO:0007669"/>
    <property type="project" value="UniProtKB-UniRule"/>
</dbReference>
<protein>
    <recommendedName>
        <fullName evidence="8">Ubiquitin carboxyl-terminal hydrolase MINDY</fullName>
        <ecNumber evidence="8">3.4.19.12</ecNumber>
    </recommendedName>
</protein>
<dbReference type="PANTHER" id="PTHR12473">
    <property type="entry name" value="UBIQUITIN CARBOXYL-TERMINAL HYDROLASE MINDY-4-RELATED"/>
    <property type="match status" value="1"/>
</dbReference>
<dbReference type="InterPro" id="IPR039785">
    <property type="entry name" value="MINY3/4"/>
</dbReference>
<keyword evidence="4 8" id="KW-0833">Ubl conjugation pathway</keyword>
<evidence type="ECO:0000256" key="2">
    <source>
        <dbReference type="ARBA" id="ARBA00011074"/>
    </source>
</evidence>
<feature type="domain" description="Deubiquitinating enzyme MINDY-3/4 conserved" evidence="10">
    <location>
        <begin position="441"/>
        <end position="777"/>
    </location>
</feature>
<reference evidence="11" key="1">
    <citation type="submission" date="2022-11" db="UniProtKB">
        <authorList>
            <consortium name="EnsemblMetazoa"/>
        </authorList>
    </citation>
    <scope>IDENTIFICATION</scope>
</reference>
<evidence type="ECO:0000313" key="12">
    <source>
        <dbReference type="Proteomes" id="UP000887568"/>
    </source>
</evidence>
<proteinExistence type="inferred from homology"/>
<evidence type="ECO:0000256" key="3">
    <source>
        <dbReference type="ARBA" id="ARBA00022670"/>
    </source>
</evidence>
<dbReference type="GeneID" id="119745757"/>
<dbReference type="RefSeq" id="XP_038078272.1">
    <property type="nucleotide sequence ID" value="XM_038222344.1"/>
</dbReference>
<dbReference type="GO" id="GO:0071108">
    <property type="term" value="P:protein K48-linked deubiquitination"/>
    <property type="evidence" value="ECO:0007669"/>
    <property type="project" value="InterPro"/>
</dbReference>
<dbReference type="GO" id="GO:0006508">
    <property type="term" value="P:proteolysis"/>
    <property type="evidence" value="ECO:0007669"/>
    <property type="project" value="UniProtKB-KW"/>
</dbReference>
<comment type="function">
    <text evidence="7">Probable hydrolase that can remove 'Lys-48'-linked conjugated ubiquitin from proteins.</text>
</comment>
<dbReference type="AlphaFoldDB" id="A0A914BRY1"/>
<comment type="function">
    <text evidence="8">Hydrolase that can remove 'Lys-48'-linked conjugated ubiquitin from proteins.</text>
</comment>
<dbReference type="OrthoDB" id="10263628at2759"/>
<accession>A0A914BRY1</accession>
<evidence type="ECO:0000256" key="1">
    <source>
        <dbReference type="ARBA" id="ARBA00000707"/>
    </source>
</evidence>
<dbReference type="EC" id="3.4.19.12" evidence="8"/>
<comment type="catalytic activity">
    <reaction evidence="1 8">
        <text>Thiol-dependent hydrolysis of ester, thioester, amide, peptide and isopeptide bonds formed by the C-terminal Gly of ubiquitin (a 76-residue protein attached to proteins as an intracellular targeting signal).</text>
        <dbReference type="EC" id="3.4.19.12"/>
    </reaction>
</comment>
<evidence type="ECO:0000313" key="11">
    <source>
        <dbReference type="EnsemblMetazoa" id="XP_038078272.1"/>
    </source>
</evidence>
<keyword evidence="5 8" id="KW-0378">Hydrolase</keyword>
<dbReference type="Pfam" id="PF26038">
    <property type="entry name" value="Dimer_MINDY4_N"/>
    <property type="match status" value="1"/>
</dbReference>
<dbReference type="GO" id="GO:0004843">
    <property type="term" value="F:cysteine-type deubiquitinase activity"/>
    <property type="evidence" value="ECO:0007669"/>
    <property type="project" value="UniProtKB-UniRule"/>
</dbReference>
<dbReference type="InterPro" id="IPR059022">
    <property type="entry name" value="MINDY4_N"/>
</dbReference>
<evidence type="ECO:0000256" key="4">
    <source>
        <dbReference type="ARBA" id="ARBA00022786"/>
    </source>
</evidence>
<evidence type="ECO:0000256" key="9">
    <source>
        <dbReference type="SAM" id="MobiDB-lite"/>
    </source>
</evidence>
<dbReference type="Proteomes" id="UP000887568">
    <property type="component" value="Unplaced"/>
</dbReference>
<dbReference type="Pfam" id="PF13898">
    <property type="entry name" value="MINDY-3_4_CD"/>
    <property type="match status" value="1"/>
</dbReference>
<dbReference type="PANTHER" id="PTHR12473:SF8">
    <property type="entry name" value="UBIQUITIN CARBOXYL-TERMINAL HYDROLASE MINDY-4-RELATED"/>
    <property type="match status" value="1"/>
</dbReference>
<dbReference type="EnsemblMetazoa" id="XM_038222344.1">
    <property type="protein sequence ID" value="XP_038078272.1"/>
    <property type="gene ID" value="LOC119745757"/>
</dbReference>
<evidence type="ECO:0000256" key="8">
    <source>
        <dbReference type="RuleBase" id="RU367088"/>
    </source>
</evidence>
<organism evidence="11 12">
    <name type="scientific">Patiria miniata</name>
    <name type="common">Bat star</name>
    <name type="synonym">Asterina miniata</name>
    <dbReference type="NCBI Taxonomy" id="46514"/>
    <lineage>
        <taxon>Eukaryota</taxon>
        <taxon>Metazoa</taxon>
        <taxon>Echinodermata</taxon>
        <taxon>Eleutherozoa</taxon>
        <taxon>Asterozoa</taxon>
        <taxon>Asteroidea</taxon>
        <taxon>Valvatacea</taxon>
        <taxon>Valvatida</taxon>
        <taxon>Asterinidae</taxon>
        <taxon>Patiria</taxon>
    </lineage>
</organism>
<comment type="similarity">
    <text evidence="2 8">Belongs to the MINDY deubiquitinase family. FAM188 subfamily.</text>
</comment>
<dbReference type="OMA" id="SCFSTEW"/>
<feature type="compositionally biased region" description="Basic and acidic residues" evidence="9">
    <location>
        <begin position="354"/>
        <end position="373"/>
    </location>
</feature>
<sequence>MLDREHIENVAASLVREYLSRKGLKSSLQSMDQELPRTESSISNRVQLAREVHIEKLLKKNKEQEEPLRSMIEIITKYFLEKALFSCAKPETVPLHGQQNSSSNVSSSKARDSAPSSGKDADGSTDRTQHGLNNNSSSSGHKHRGSKRNTSAKTSNKPPVYETTDLEYGAGLPQEDVGGTYGLNRGATPVITIRERPNVKEPENYLEPAEERLVGKPYTQRNGGSSGIDSKEDILPKRSGTRPGSASRSRGLGGPITSSLDSHSRKKPTHKSTPTRTGLTTSSFDPSLEDKTKPEVSSPSNRDRLKDLGFTFDSRPKTNSEDSATKASSESSQRRPESRTRRPVTDTEMGLGDELMRDRSDSSTGRNKADSGRSRGASTKGKLEDKGRPAPVKQALGDVELGDIDDLDDDLGNLQLKPATRKSVKAADARPITQEQAIELKNVLFGSASGAFNEEWRMQSLGFSDINRLEFGIVQHKGGPCGVLASIQACMLRHLLFGEGKISTVSSLQPSSQTRSECLAQAICDIVWRAGEKKHAVIAIPSSRAQFTSSGRYKTDNLTERLVLNHFKKREELLEFVLGHIGVFESSTSSGCILVLYSAIQSRTVDKVIEDMDEPTNRLMGAHGYCTQDMVNLLLTGRAVSNVFNDIMELDSGAEDTMVLKGVNSRSDVGLLSLFEHYESCKVGSNFKTPRYPIWVICSESHFSVLFCLKKELLSDWKVERRFDLYYYDGLSRQQDEIRLSIDTTQNGPENHEDDLVPPLEHCIRTKWPDAIVNWNGTEPIL</sequence>
<feature type="compositionally biased region" description="Low complexity" evidence="9">
    <location>
        <begin position="100"/>
        <end position="117"/>
    </location>
</feature>
<evidence type="ECO:0000256" key="5">
    <source>
        <dbReference type="ARBA" id="ARBA00022801"/>
    </source>
</evidence>
<keyword evidence="6 8" id="KW-0788">Thiol protease</keyword>
<dbReference type="InterPro" id="IPR025257">
    <property type="entry name" value="MINDY-3/4_CD"/>
</dbReference>
<name>A0A914BRY1_PATMI</name>
<evidence type="ECO:0000259" key="10">
    <source>
        <dbReference type="SMART" id="SM01174"/>
    </source>
</evidence>